<keyword evidence="1" id="KW-0812">Transmembrane</keyword>
<comment type="caution">
    <text evidence="2">The sequence shown here is derived from an EMBL/GenBank/DDBJ whole genome shotgun (WGS) entry which is preliminary data.</text>
</comment>
<evidence type="ECO:0000313" key="2">
    <source>
        <dbReference type="EMBL" id="NPU68569.1"/>
    </source>
</evidence>
<name>A0ABX2CK34_9BRAD</name>
<dbReference type="RefSeq" id="WP_172113629.1">
    <property type="nucleotide sequence ID" value="NZ_JABFDN010000011.1"/>
</dbReference>
<feature type="transmembrane region" description="Helical" evidence="1">
    <location>
        <begin position="20"/>
        <end position="40"/>
    </location>
</feature>
<evidence type="ECO:0000256" key="1">
    <source>
        <dbReference type="SAM" id="Phobius"/>
    </source>
</evidence>
<feature type="transmembrane region" description="Helical" evidence="1">
    <location>
        <begin position="132"/>
        <end position="150"/>
    </location>
</feature>
<feature type="transmembrane region" description="Helical" evidence="1">
    <location>
        <begin position="268"/>
        <end position="286"/>
    </location>
</feature>
<gene>
    <name evidence="2" type="ORF">HL667_26460</name>
</gene>
<protein>
    <recommendedName>
        <fullName evidence="4">Glycosyltransferase RgtA/B/C/D-like domain-containing protein</fullName>
    </recommendedName>
</protein>
<reference evidence="2" key="1">
    <citation type="submission" date="2020-05" db="EMBL/GenBank/DDBJ databases">
        <title>Nod-independent and nitrogen-fixing Bradyrhizobium aeschynomene sp. nov. isolated from nodules of Aeschynomene indica.</title>
        <authorList>
            <person name="Zhang Z."/>
        </authorList>
    </citation>
    <scope>NUCLEOTIDE SEQUENCE</scope>
    <source>
        <strain evidence="2">83012</strain>
    </source>
</reference>
<keyword evidence="1" id="KW-0472">Membrane</keyword>
<feature type="transmembrane region" description="Helical" evidence="1">
    <location>
        <begin position="292"/>
        <end position="312"/>
    </location>
</feature>
<feature type="transmembrane region" description="Helical" evidence="1">
    <location>
        <begin position="76"/>
        <end position="93"/>
    </location>
</feature>
<dbReference type="Proteomes" id="UP000886476">
    <property type="component" value="Unassembled WGS sequence"/>
</dbReference>
<feature type="transmembrane region" description="Helical" evidence="1">
    <location>
        <begin position="156"/>
        <end position="172"/>
    </location>
</feature>
<evidence type="ECO:0008006" key="4">
    <source>
        <dbReference type="Google" id="ProtNLM"/>
    </source>
</evidence>
<proteinExistence type="predicted"/>
<organism evidence="2 3">
    <name type="scientific">Bradyrhizobium aeschynomenes</name>
    <dbReference type="NCBI Taxonomy" id="2734909"/>
    <lineage>
        <taxon>Bacteria</taxon>
        <taxon>Pseudomonadati</taxon>
        <taxon>Pseudomonadota</taxon>
        <taxon>Alphaproteobacteria</taxon>
        <taxon>Hyphomicrobiales</taxon>
        <taxon>Nitrobacteraceae</taxon>
        <taxon>Bradyrhizobium</taxon>
    </lineage>
</organism>
<feature type="transmembrane region" description="Helical" evidence="1">
    <location>
        <begin position="352"/>
        <end position="369"/>
    </location>
</feature>
<keyword evidence="3" id="KW-1185">Reference proteome</keyword>
<feature type="transmembrane region" description="Helical" evidence="1">
    <location>
        <begin position="184"/>
        <end position="214"/>
    </location>
</feature>
<sequence length="508" mass="55812">MTTNLDADGGQLQPLRKAMLRWPAVPVWAPLLLLVAASILMRHLVAANTDVSWLLIAGERWLDGQRLYSEIMETNPPMAVLVYVPAILIARGIGVPAELVLEVLLFMAIASSLAVSMLMLRDSAALAPRQRWPLALVTFGILAVLPAQCFGQREHIAVIELVPVLAVLALRIHRETPPLWASAVAGAGLGLALCFKPHFALAMLCVLGVVAVHLRSARLLLAPENLIAALLVSLYSLCTLLLFPEFFSDMWPVLRDVYSIGMPLPTMMTKPAIPLYVLTLVATLLLKRSSGVTPTLMLLLSASAAFLMVYLLQRKGWPYHSYPMLAFALVGFFYAVTAAPSVQAGAPARRGLATWVVCAALLVPALVWFNRALDARFLQPAIARLGIAHPTIMVVSGDPGIPHPLTRAVGGVWASREQCLLASSYEEFARDSGADAHVLARLDPYTERERRWLADDIRRSRPSIVLVDNLTGDWGQWLHASPELDRLMQSYRRTETVQDIDIYVREPE</sequence>
<accession>A0ABX2CK34</accession>
<feature type="transmembrane region" description="Helical" evidence="1">
    <location>
        <begin position="99"/>
        <end position="120"/>
    </location>
</feature>
<dbReference type="EMBL" id="JABFDN010000011">
    <property type="protein sequence ID" value="NPU68569.1"/>
    <property type="molecule type" value="Genomic_DNA"/>
</dbReference>
<feature type="transmembrane region" description="Helical" evidence="1">
    <location>
        <begin position="324"/>
        <end position="346"/>
    </location>
</feature>
<evidence type="ECO:0000313" key="3">
    <source>
        <dbReference type="Proteomes" id="UP000886476"/>
    </source>
</evidence>
<keyword evidence="1" id="KW-1133">Transmembrane helix</keyword>
<feature type="transmembrane region" description="Helical" evidence="1">
    <location>
        <begin position="226"/>
        <end position="247"/>
    </location>
</feature>